<feature type="compositionally biased region" description="Basic and acidic residues" evidence="1">
    <location>
        <begin position="143"/>
        <end position="166"/>
    </location>
</feature>
<dbReference type="EMBL" id="KN837278">
    <property type="protein sequence ID" value="KIJ29652.1"/>
    <property type="molecule type" value="Genomic_DNA"/>
</dbReference>
<evidence type="ECO:0000256" key="1">
    <source>
        <dbReference type="SAM" id="MobiDB-lite"/>
    </source>
</evidence>
<dbReference type="AlphaFoldDB" id="A0A0C9ULE9"/>
<evidence type="ECO:0000313" key="2">
    <source>
        <dbReference type="EMBL" id="KIJ29652.1"/>
    </source>
</evidence>
<feature type="compositionally biased region" description="Pro residues" evidence="1">
    <location>
        <begin position="91"/>
        <end position="104"/>
    </location>
</feature>
<feature type="compositionally biased region" description="Pro residues" evidence="1">
    <location>
        <begin position="192"/>
        <end position="205"/>
    </location>
</feature>
<feature type="region of interest" description="Disordered" evidence="1">
    <location>
        <begin position="296"/>
        <end position="375"/>
    </location>
</feature>
<reference evidence="2 3" key="1">
    <citation type="submission" date="2014-06" db="EMBL/GenBank/DDBJ databases">
        <title>Evolutionary Origins and Diversification of the Mycorrhizal Mutualists.</title>
        <authorList>
            <consortium name="DOE Joint Genome Institute"/>
            <consortium name="Mycorrhizal Genomics Consortium"/>
            <person name="Kohler A."/>
            <person name="Kuo A."/>
            <person name="Nagy L.G."/>
            <person name="Floudas D."/>
            <person name="Copeland A."/>
            <person name="Barry K.W."/>
            <person name="Cichocki N."/>
            <person name="Veneault-Fourrey C."/>
            <person name="LaButti K."/>
            <person name="Lindquist E.A."/>
            <person name="Lipzen A."/>
            <person name="Lundell T."/>
            <person name="Morin E."/>
            <person name="Murat C."/>
            <person name="Riley R."/>
            <person name="Ohm R."/>
            <person name="Sun H."/>
            <person name="Tunlid A."/>
            <person name="Henrissat B."/>
            <person name="Grigoriev I.V."/>
            <person name="Hibbett D.S."/>
            <person name="Martin F."/>
        </authorList>
    </citation>
    <scope>NUCLEOTIDE SEQUENCE [LARGE SCALE GENOMIC DNA]</scope>
    <source>
        <strain evidence="2 3">SS14</strain>
    </source>
</reference>
<proteinExistence type="predicted"/>
<feature type="compositionally biased region" description="Basic and acidic residues" evidence="1">
    <location>
        <begin position="308"/>
        <end position="325"/>
    </location>
</feature>
<sequence>MDSNAFGGGGEARRKEMLEIAIDLEKRYALLLPPEPRRPKKKEKKEIPEAARIAIAEDADTEEDVTMAMPPASVTKPTARERTSHRSAPQQQPPLPVPPSPGAPKTPAITVAIEAREGRNHGPRGPYLPPNAFNAPPSPPKPSRREASSRVKTEKVGKKTGKKTEISESPPPSTGQVPSAPPPEEEVSLAGSPPPPPVDPSSVPPPRKRQRKTEPRRKSTPMGGPPSHTTSVLLQTAMRRAAQPNARQTARKIHAFGIVVPEEIGEELHYELPPWLISQVDLEAQYQKKMNGYESVSDADPPGMEGMEPPRQDIFDTPEPVKTEIDETPEPSEQEEHGTPEQEEQVVHGTPEPADDAAPTTNGIPESSADEVEMNGQGTVNTVLDMDIDASEPLVDGSAYTNGVDVEMELDPSLENEVTGKDN</sequence>
<protein>
    <submittedName>
        <fullName evidence="2">Uncharacterized protein</fullName>
    </submittedName>
</protein>
<organism evidence="2 3">
    <name type="scientific">Sphaerobolus stellatus (strain SS14)</name>
    <dbReference type="NCBI Taxonomy" id="990650"/>
    <lineage>
        <taxon>Eukaryota</taxon>
        <taxon>Fungi</taxon>
        <taxon>Dikarya</taxon>
        <taxon>Basidiomycota</taxon>
        <taxon>Agaricomycotina</taxon>
        <taxon>Agaricomycetes</taxon>
        <taxon>Phallomycetidae</taxon>
        <taxon>Geastrales</taxon>
        <taxon>Sphaerobolaceae</taxon>
        <taxon>Sphaerobolus</taxon>
    </lineage>
</organism>
<evidence type="ECO:0000313" key="3">
    <source>
        <dbReference type="Proteomes" id="UP000054279"/>
    </source>
</evidence>
<dbReference type="HOGENOM" id="CLU_649193_0_0_1"/>
<feature type="region of interest" description="Disordered" evidence="1">
    <location>
        <begin position="31"/>
        <end position="249"/>
    </location>
</feature>
<keyword evidence="3" id="KW-1185">Reference proteome</keyword>
<dbReference type="Proteomes" id="UP000054279">
    <property type="component" value="Unassembled WGS sequence"/>
</dbReference>
<dbReference type="OrthoDB" id="2555515at2759"/>
<accession>A0A0C9ULE9</accession>
<gene>
    <name evidence="2" type="ORF">M422DRAFT_268875</name>
</gene>
<name>A0A0C9ULE9_SPHS4</name>